<evidence type="ECO:0000256" key="10">
    <source>
        <dbReference type="HAMAP-Rule" id="MF_00135"/>
    </source>
</evidence>
<reference evidence="12 13" key="1">
    <citation type="submission" date="2016-10" db="EMBL/GenBank/DDBJ databases">
        <authorList>
            <person name="de Groot N.N."/>
        </authorList>
    </citation>
    <scope>NUCLEOTIDE SEQUENCE [LARGE SCALE GENOMIC DNA]</scope>
    <source>
        <strain evidence="12 13">Nl13</strain>
    </source>
</reference>
<dbReference type="UniPathway" id="UPA00035">
    <property type="reaction ID" value="UER00042"/>
</dbReference>
<dbReference type="InterPro" id="IPR001240">
    <property type="entry name" value="PRAI_dom"/>
</dbReference>
<keyword evidence="9 10" id="KW-0413">Isomerase</keyword>
<gene>
    <name evidence="10" type="primary">trpF</name>
    <name evidence="12" type="ORF">SAMN05216403_104105</name>
</gene>
<dbReference type="GO" id="GO:0000162">
    <property type="term" value="P:L-tryptophan biosynthetic process"/>
    <property type="evidence" value="ECO:0007669"/>
    <property type="project" value="UniProtKB-UniRule"/>
</dbReference>
<evidence type="ECO:0000256" key="4">
    <source>
        <dbReference type="ARBA" id="ARBA00012572"/>
    </source>
</evidence>
<evidence type="ECO:0000256" key="3">
    <source>
        <dbReference type="ARBA" id="ARBA00007571"/>
    </source>
</evidence>
<dbReference type="PANTHER" id="PTHR42894">
    <property type="entry name" value="N-(5'-PHOSPHORIBOSYL)ANTHRANILATE ISOMERASE"/>
    <property type="match status" value="1"/>
</dbReference>
<dbReference type="HAMAP" id="MF_00135">
    <property type="entry name" value="PRAI"/>
    <property type="match status" value="1"/>
</dbReference>
<evidence type="ECO:0000256" key="8">
    <source>
        <dbReference type="ARBA" id="ARBA00023141"/>
    </source>
</evidence>
<dbReference type="EMBL" id="FNVK01000004">
    <property type="protein sequence ID" value="SEF60515.1"/>
    <property type="molecule type" value="Genomic_DNA"/>
</dbReference>
<dbReference type="EC" id="5.3.1.24" evidence="4 10"/>
<dbReference type="KEGG" id="nmu:Nmul_A1913"/>
<dbReference type="Pfam" id="PF00697">
    <property type="entry name" value="PRAI"/>
    <property type="match status" value="1"/>
</dbReference>
<dbReference type="FunFam" id="3.20.20.70:FF:000075">
    <property type="entry name" value="Tryptophan biosynthesis protein TRP1"/>
    <property type="match status" value="1"/>
</dbReference>
<comment type="pathway">
    <text evidence="2 10">Amino-acid biosynthesis; L-tryptophan biosynthesis; L-tryptophan from chorismate: step 3/5.</text>
</comment>
<evidence type="ECO:0000256" key="6">
    <source>
        <dbReference type="ARBA" id="ARBA00022605"/>
    </source>
</evidence>
<name>A0A1H5TCE8_NITMU</name>
<organism evidence="12 13">
    <name type="scientific">Nitrosospira multiformis (strain ATCC 25196 / NCIMB 11849 / C 71)</name>
    <dbReference type="NCBI Taxonomy" id="323848"/>
    <lineage>
        <taxon>Bacteria</taxon>
        <taxon>Pseudomonadati</taxon>
        <taxon>Pseudomonadota</taxon>
        <taxon>Betaproteobacteria</taxon>
        <taxon>Nitrosomonadales</taxon>
        <taxon>Nitrosomonadaceae</taxon>
        <taxon>Nitrosospira</taxon>
    </lineage>
</organism>
<evidence type="ECO:0000256" key="9">
    <source>
        <dbReference type="ARBA" id="ARBA00023235"/>
    </source>
</evidence>
<sequence>MSIRVKVCGITRVEDALAAVHLGANAVGFVFWEQSARYISPAEARGIVSTLPPFVTSVGVYVDPEAGWVDESISVAGLNLLQFHGSESPEFCQQFSLPYIKAVRVRPGLDLLQYASLYTGATGLLLDTYVEGEPGGTGEAFDWNLIPRNLPLPLILSGGLHAGNVTSAIQQAHPWAVDVSSGVEAAKGIKDSGKIAAFMRGVGISESL</sequence>
<dbReference type="OrthoDB" id="9796196at2"/>
<evidence type="ECO:0000259" key="11">
    <source>
        <dbReference type="Pfam" id="PF00697"/>
    </source>
</evidence>
<keyword evidence="8 10" id="KW-0057">Aromatic amino acid biosynthesis</keyword>
<feature type="domain" description="N-(5'phosphoribosyl) anthranilate isomerase (PRAI)" evidence="11">
    <location>
        <begin position="5"/>
        <end position="199"/>
    </location>
</feature>
<dbReference type="SUPFAM" id="SSF51366">
    <property type="entry name" value="Ribulose-phoshate binding barrel"/>
    <property type="match status" value="1"/>
</dbReference>
<dbReference type="GO" id="GO:0004640">
    <property type="term" value="F:phosphoribosylanthranilate isomerase activity"/>
    <property type="evidence" value="ECO:0007669"/>
    <property type="project" value="UniProtKB-UniRule"/>
</dbReference>
<evidence type="ECO:0000313" key="13">
    <source>
        <dbReference type="Proteomes" id="UP000236751"/>
    </source>
</evidence>
<evidence type="ECO:0000256" key="2">
    <source>
        <dbReference type="ARBA" id="ARBA00004664"/>
    </source>
</evidence>
<comment type="catalytic activity">
    <reaction evidence="1 10">
        <text>N-(5-phospho-beta-D-ribosyl)anthranilate = 1-(2-carboxyphenylamino)-1-deoxy-D-ribulose 5-phosphate</text>
        <dbReference type="Rhea" id="RHEA:21540"/>
        <dbReference type="ChEBI" id="CHEBI:18277"/>
        <dbReference type="ChEBI" id="CHEBI:58613"/>
        <dbReference type="EC" id="5.3.1.24"/>
    </reaction>
</comment>
<proteinExistence type="inferred from homology"/>
<dbReference type="AlphaFoldDB" id="A0A1H5TCE8"/>
<accession>A0A1H5TCE8</accession>
<keyword evidence="7 10" id="KW-0822">Tryptophan biosynthesis</keyword>
<dbReference type="InterPro" id="IPR044643">
    <property type="entry name" value="TrpF_fam"/>
</dbReference>
<dbReference type="NCBIfam" id="NF002299">
    <property type="entry name" value="PRK01222.1-6"/>
    <property type="match status" value="1"/>
</dbReference>
<dbReference type="NCBIfam" id="NF002298">
    <property type="entry name" value="PRK01222.1-4"/>
    <property type="match status" value="1"/>
</dbReference>
<dbReference type="SMR" id="A0A1H5TCE8"/>
<dbReference type="InterPro" id="IPR011060">
    <property type="entry name" value="RibuloseP-bd_barrel"/>
</dbReference>
<protein>
    <recommendedName>
        <fullName evidence="5 10">N-(5'-phosphoribosyl)anthranilate isomerase</fullName>
        <shortName evidence="10">PRAI</shortName>
        <ecNumber evidence="4 10">5.3.1.24</ecNumber>
    </recommendedName>
</protein>
<dbReference type="RefSeq" id="WP_011381228.1">
    <property type="nucleotide sequence ID" value="NC_007614.1"/>
</dbReference>
<evidence type="ECO:0000256" key="7">
    <source>
        <dbReference type="ARBA" id="ARBA00022822"/>
    </source>
</evidence>
<evidence type="ECO:0000256" key="1">
    <source>
        <dbReference type="ARBA" id="ARBA00001164"/>
    </source>
</evidence>
<dbReference type="InterPro" id="IPR013785">
    <property type="entry name" value="Aldolase_TIM"/>
</dbReference>
<comment type="similarity">
    <text evidence="3 10">Belongs to the TrpF family.</text>
</comment>
<evidence type="ECO:0000313" key="12">
    <source>
        <dbReference type="EMBL" id="SEF60515.1"/>
    </source>
</evidence>
<keyword evidence="6 10" id="KW-0028">Amino-acid biosynthesis</keyword>
<dbReference type="CDD" id="cd00405">
    <property type="entry name" value="PRAI"/>
    <property type="match status" value="1"/>
</dbReference>
<dbReference type="PANTHER" id="PTHR42894:SF1">
    <property type="entry name" value="N-(5'-PHOSPHORIBOSYL)ANTHRANILATE ISOMERASE"/>
    <property type="match status" value="1"/>
</dbReference>
<dbReference type="Gene3D" id="3.20.20.70">
    <property type="entry name" value="Aldolase class I"/>
    <property type="match status" value="1"/>
</dbReference>
<evidence type="ECO:0000256" key="5">
    <source>
        <dbReference type="ARBA" id="ARBA00022272"/>
    </source>
</evidence>
<dbReference type="Proteomes" id="UP000236751">
    <property type="component" value="Unassembled WGS sequence"/>
</dbReference>